<dbReference type="Gene3D" id="3.40.50.980">
    <property type="match status" value="2"/>
</dbReference>
<dbReference type="Pfam" id="PF00501">
    <property type="entry name" value="AMP-binding"/>
    <property type="match status" value="1"/>
</dbReference>
<dbReference type="InterPro" id="IPR045851">
    <property type="entry name" value="AMP-bd_C_sf"/>
</dbReference>
<keyword evidence="3" id="KW-0596">Phosphopantetheine</keyword>
<keyword evidence="4" id="KW-0597">Phosphoprotein</keyword>
<dbReference type="PANTHER" id="PTHR45527">
    <property type="entry name" value="NONRIBOSOMAL PEPTIDE SYNTHETASE"/>
    <property type="match status" value="1"/>
</dbReference>
<dbReference type="FunFam" id="3.30.300.30:FF:000010">
    <property type="entry name" value="Enterobactin synthetase component F"/>
    <property type="match status" value="1"/>
</dbReference>
<dbReference type="GO" id="GO:0003824">
    <property type="term" value="F:catalytic activity"/>
    <property type="evidence" value="ECO:0007669"/>
    <property type="project" value="InterPro"/>
</dbReference>
<dbReference type="PROSITE" id="PS00012">
    <property type="entry name" value="PHOSPHOPANTETHEINE"/>
    <property type="match status" value="1"/>
</dbReference>
<evidence type="ECO:0000313" key="6">
    <source>
        <dbReference type="EMBL" id="MBE9029046.1"/>
    </source>
</evidence>
<dbReference type="Gene3D" id="3.30.559.10">
    <property type="entry name" value="Chloramphenicol acetyltransferase-like domain"/>
    <property type="match status" value="1"/>
</dbReference>
<dbReference type="FunFam" id="1.10.1200.10:FF:000005">
    <property type="entry name" value="Nonribosomal peptide synthetase 1"/>
    <property type="match status" value="1"/>
</dbReference>
<gene>
    <name evidence="6" type="ORF">IQ266_04635</name>
</gene>
<dbReference type="GO" id="GO:0008610">
    <property type="term" value="P:lipid biosynthetic process"/>
    <property type="evidence" value="ECO:0007669"/>
    <property type="project" value="UniProtKB-ARBA"/>
</dbReference>
<name>A0A928VI62_9CYAN</name>
<dbReference type="InterPro" id="IPR006162">
    <property type="entry name" value="Ppantetheine_attach_site"/>
</dbReference>
<dbReference type="GO" id="GO:0044550">
    <property type="term" value="P:secondary metabolite biosynthetic process"/>
    <property type="evidence" value="ECO:0007669"/>
    <property type="project" value="TreeGrafter"/>
</dbReference>
<dbReference type="Gene3D" id="3.40.50.1820">
    <property type="entry name" value="alpha/beta hydrolase"/>
    <property type="match status" value="1"/>
</dbReference>
<dbReference type="SUPFAM" id="SSF56801">
    <property type="entry name" value="Acetyl-CoA synthetase-like"/>
    <property type="match status" value="1"/>
</dbReference>
<dbReference type="EMBL" id="JADEXQ010000010">
    <property type="protein sequence ID" value="MBE9029046.1"/>
    <property type="molecule type" value="Genomic_DNA"/>
</dbReference>
<dbReference type="Proteomes" id="UP000625316">
    <property type="component" value="Unassembled WGS sequence"/>
</dbReference>
<dbReference type="Gene3D" id="2.30.38.10">
    <property type="entry name" value="Luciferase, Domain 3"/>
    <property type="match status" value="1"/>
</dbReference>
<evidence type="ECO:0000313" key="7">
    <source>
        <dbReference type="Proteomes" id="UP000625316"/>
    </source>
</evidence>
<organism evidence="6 7">
    <name type="scientific">Romeriopsis navalis LEGE 11480</name>
    <dbReference type="NCBI Taxonomy" id="2777977"/>
    <lineage>
        <taxon>Bacteria</taxon>
        <taxon>Bacillati</taxon>
        <taxon>Cyanobacteriota</taxon>
        <taxon>Cyanophyceae</taxon>
        <taxon>Leptolyngbyales</taxon>
        <taxon>Leptolyngbyaceae</taxon>
        <taxon>Romeriopsis</taxon>
        <taxon>Romeriopsis navalis</taxon>
    </lineage>
</organism>
<dbReference type="Pfam" id="PF00550">
    <property type="entry name" value="PP-binding"/>
    <property type="match status" value="1"/>
</dbReference>
<dbReference type="CDD" id="cd19531">
    <property type="entry name" value="LCL_NRPS-like"/>
    <property type="match status" value="1"/>
</dbReference>
<dbReference type="Gene3D" id="3.30.559.30">
    <property type="entry name" value="Nonribosomal peptide synthetase, condensation domain"/>
    <property type="match status" value="1"/>
</dbReference>
<dbReference type="PROSITE" id="PS50075">
    <property type="entry name" value="CARRIER"/>
    <property type="match status" value="1"/>
</dbReference>
<dbReference type="AlphaFoldDB" id="A0A928VI62"/>
<dbReference type="InterPro" id="IPR023213">
    <property type="entry name" value="CAT-like_dom_sf"/>
</dbReference>
<evidence type="ECO:0000256" key="4">
    <source>
        <dbReference type="ARBA" id="ARBA00022553"/>
    </source>
</evidence>
<dbReference type="InterPro" id="IPR036736">
    <property type="entry name" value="ACP-like_sf"/>
</dbReference>
<dbReference type="SUPFAM" id="SSF47336">
    <property type="entry name" value="ACP-like"/>
    <property type="match status" value="1"/>
</dbReference>
<evidence type="ECO:0000256" key="1">
    <source>
        <dbReference type="ARBA" id="ARBA00001957"/>
    </source>
</evidence>
<evidence type="ECO:0000256" key="3">
    <source>
        <dbReference type="ARBA" id="ARBA00022450"/>
    </source>
</evidence>
<dbReference type="GO" id="GO:0005829">
    <property type="term" value="C:cytosol"/>
    <property type="evidence" value="ECO:0007669"/>
    <property type="project" value="TreeGrafter"/>
</dbReference>
<sequence length="1129" mass="125568">MTHDMGLEITKLSPVKRALLEQYLQQKAAPIQAVVSIADSDREAPLVLSFAQQRMWFVEQLEQGKPIYNRPTPLRLTGSLNLAALTQSLNEIVRRHDVLRSCFPTVDGQPRLKIAPTLEIEIPVVDLSQLAKSDQSDSVQNWIYKDLRQPFTLFVAPLFRTRLLKLGETEHLLLTTLHHLIFDGWSAGVFKQELAMLYGAFANGVAPPLAPLPMQYVDFAHWQQQQQTTTLLQPHLAYWKSQFQGELPVLDLPTDRPCSAQSSAEAAIHTHVLSNSLLDELKILSQREGVTLFMTLLAAFKVLLYRYTGQTDVIVGTPVAGRDRLEFEPLIGVFINTLALRTSLAGNPTFQNLLSQVRQVALDGYAHQTLPFEQLVEAIQPERQLGQSPITQIVFQLRNLPDAAHPSPGLIIEDVQPDKSFTAFDLTLEIDESPQGLACRFLYRIDRFDALTLQRMAGHFQTLLQGIMANPSSPIAALPILTESEQQQLFVEWNSTQTDYSQERCIHQCFEAQTKITPNNIAAICQTQELTYEQLNGKANSVAAMLVDQGIGRGHYVPVLIDRGLNLLIAYLAVLKTGAAFVPMDPKWPFDRVAKILVELDSDITLVESACPHRVELSNSTCLEVNVANLAEQPGNLDIPVSAVDPMYVIFTSGSTGTPKGAVNQHQGILNRFANMNERYGCHQDDVILCTSAHIFDSSVWQLLWPLTNGAPTVITPPGFGFDLIQIINLIEHYRVTISDFVPSVFNILVDHISNHTSDQAKLCSLRQLLIGGEAMNSKDIYRFKSLLPQIGITNTYGPTETAIGVVFYEVPPEFTEPIPIGRPLNNVYCLILDPYLNPVPVGVTGELYLGGVCVGLGYLNDPAKTDAVFLDNPFPSINSQKLYKTGDLVRYQPDGNIEFLGRDDDQVKIRGVRIELDEIASYLAQHPSVNRTLVTVQGEANDRHLVSYVMAKPGYTVVLSELQNFLKQKLPAYMVPSALVLVDDFPLTTNGKIDHRALPKPNLTQLRQIRQFVLPSTPTEKQLSQIWCDLLGLEQVGIYDSFFELGGHSLLATQLVSQIRDVLSVELPLSALFTTPTIAELTDIINLNRASMTSSKADDAGYENITALLDELENLSDQEVKQHLMPET</sequence>
<dbReference type="Pfam" id="PF00668">
    <property type="entry name" value="Condensation"/>
    <property type="match status" value="1"/>
</dbReference>
<reference evidence="6" key="1">
    <citation type="submission" date="2020-10" db="EMBL/GenBank/DDBJ databases">
        <authorList>
            <person name="Castelo-Branco R."/>
            <person name="Eusebio N."/>
            <person name="Adriana R."/>
            <person name="Vieira A."/>
            <person name="Brugerolle De Fraissinette N."/>
            <person name="Rezende De Castro R."/>
            <person name="Schneider M.P."/>
            <person name="Vasconcelos V."/>
            <person name="Leao P.N."/>
        </authorList>
    </citation>
    <scope>NUCLEOTIDE SEQUENCE</scope>
    <source>
        <strain evidence="6">LEGE 11480</strain>
    </source>
</reference>
<evidence type="ECO:0000259" key="5">
    <source>
        <dbReference type="PROSITE" id="PS50075"/>
    </source>
</evidence>
<keyword evidence="7" id="KW-1185">Reference proteome</keyword>
<dbReference type="NCBIfam" id="TIGR01733">
    <property type="entry name" value="AA-adenyl-dom"/>
    <property type="match status" value="1"/>
</dbReference>
<dbReference type="InterPro" id="IPR000873">
    <property type="entry name" value="AMP-dep_synth/lig_dom"/>
</dbReference>
<dbReference type="Gene3D" id="3.30.300.30">
    <property type="match status" value="1"/>
</dbReference>
<accession>A0A928VI62</accession>
<feature type="domain" description="Carrier" evidence="5">
    <location>
        <begin position="1015"/>
        <end position="1090"/>
    </location>
</feature>
<comment type="cofactor">
    <cofactor evidence="1">
        <name>pantetheine 4'-phosphate</name>
        <dbReference type="ChEBI" id="CHEBI:47942"/>
    </cofactor>
</comment>
<dbReference type="InterPro" id="IPR009081">
    <property type="entry name" value="PP-bd_ACP"/>
</dbReference>
<evidence type="ECO:0000256" key="2">
    <source>
        <dbReference type="ARBA" id="ARBA00006432"/>
    </source>
</evidence>
<dbReference type="InterPro" id="IPR010071">
    <property type="entry name" value="AA_adenyl_dom"/>
</dbReference>
<dbReference type="PANTHER" id="PTHR45527:SF1">
    <property type="entry name" value="FATTY ACID SYNTHASE"/>
    <property type="match status" value="1"/>
</dbReference>
<dbReference type="Pfam" id="PF13193">
    <property type="entry name" value="AMP-binding_C"/>
    <property type="match status" value="1"/>
</dbReference>
<comment type="caution">
    <text evidence="6">The sequence shown here is derived from an EMBL/GenBank/DDBJ whole genome shotgun (WGS) entry which is preliminary data.</text>
</comment>
<dbReference type="SUPFAM" id="SSF52777">
    <property type="entry name" value="CoA-dependent acyltransferases"/>
    <property type="match status" value="2"/>
</dbReference>
<dbReference type="GO" id="GO:0043041">
    <property type="term" value="P:amino acid activation for nonribosomal peptide biosynthetic process"/>
    <property type="evidence" value="ECO:0007669"/>
    <property type="project" value="TreeGrafter"/>
</dbReference>
<dbReference type="FunFam" id="3.30.559.10:FF:000012">
    <property type="entry name" value="Non-ribosomal peptide synthetase"/>
    <property type="match status" value="1"/>
</dbReference>
<protein>
    <submittedName>
        <fullName evidence="6">Amino acid adenylation domain-containing protein</fullName>
    </submittedName>
</protein>
<dbReference type="InterPro" id="IPR020845">
    <property type="entry name" value="AMP-binding_CS"/>
</dbReference>
<dbReference type="InterPro" id="IPR029058">
    <property type="entry name" value="AB_hydrolase_fold"/>
</dbReference>
<dbReference type="InterPro" id="IPR025110">
    <property type="entry name" value="AMP-bd_C"/>
</dbReference>
<dbReference type="GO" id="GO:0031177">
    <property type="term" value="F:phosphopantetheine binding"/>
    <property type="evidence" value="ECO:0007669"/>
    <property type="project" value="TreeGrafter"/>
</dbReference>
<dbReference type="FunFam" id="3.40.50.980:FF:000001">
    <property type="entry name" value="Non-ribosomal peptide synthetase"/>
    <property type="match status" value="1"/>
</dbReference>
<dbReference type="InterPro" id="IPR001242">
    <property type="entry name" value="Condensation_dom"/>
</dbReference>
<dbReference type="RefSeq" id="WP_264323867.1">
    <property type="nucleotide sequence ID" value="NZ_JADEXQ010000010.1"/>
</dbReference>
<dbReference type="CDD" id="cd05930">
    <property type="entry name" value="A_NRPS"/>
    <property type="match status" value="1"/>
</dbReference>
<dbReference type="PROSITE" id="PS00455">
    <property type="entry name" value="AMP_BINDING"/>
    <property type="match status" value="1"/>
</dbReference>
<proteinExistence type="inferred from homology"/>
<comment type="similarity">
    <text evidence="2">Belongs to the ATP-dependent AMP-binding enzyme family.</text>
</comment>